<dbReference type="OrthoDB" id="4160782at2759"/>
<evidence type="ECO:0000313" key="2">
    <source>
        <dbReference type="EMBL" id="KIX96964.1"/>
    </source>
</evidence>
<protein>
    <submittedName>
        <fullName evidence="2">Uncharacterized protein</fullName>
    </submittedName>
</protein>
<dbReference type="Proteomes" id="UP000053411">
    <property type="component" value="Unassembled WGS sequence"/>
</dbReference>
<dbReference type="AlphaFoldDB" id="A0A0D2K1V2"/>
<evidence type="ECO:0000256" key="1">
    <source>
        <dbReference type="SAM" id="MobiDB-lite"/>
    </source>
</evidence>
<feature type="region of interest" description="Disordered" evidence="1">
    <location>
        <begin position="244"/>
        <end position="284"/>
    </location>
</feature>
<dbReference type="VEuPathDB" id="FungiDB:Z520_07078"/>
<proteinExistence type="predicted"/>
<accession>A0A0D2K1V2</accession>
<reference evidence="2 3" key="1">
    <citation type="submission" date="2015-01" db="EMBL/GenBank/DDBJ databases">
        <title>The Genome Sequence of Fonsecaea multimorphosa CBS 102226.</title>
        <authorList>
            <consortium name="The Broad Institute Genomics Platform"/>
            <person name="Cuomo C."/>
            <person name="de Hoog S."/>
            <person name="Gorbushina A."/>
            <person name="Stielow B."/>
            <person name="Teixiera M."/>
            <person name="Abouelleil A."/>
            <person name="Chapman S.B."/>
            <person name="Priest M."/>
            <person name="Young S.K."/>
            <person name="Wortman J."/>
            <person name="Nusbaum C."/>
            <person name="Birren B."/>
        </authorList>
    </citation>
    <scope>NUCLEOTIDE SEQUENCE [LARGE SCALE GENOMIC DNA]</scope>
    <source>
        <strain evidence="2 3">CBS 102226</strain>
    </source>
</reference>
<evidence type="ECO:0000313" key="3">
    <source>
        <dbReference type="Proteomes" id="UP000053411"/>
    </source>
</evidence>
<keyword evidence="3" id="KW-1185">Reference proteome</keyword>
<name>A0A0D2K1V2_9EURO</name>
<dbReference type="RefSeq" id="XP_016631087.1">
    <property type="nucleotide sequence ID" value="XM_016777577.1"/>
</dbReference>
<gene>
    <name evidence="2" type="ORF">Z520_07078</name>
</gene>
<dbReference type="EMBL" id="KN848075">
    <property type="protein sequence ID" value="KIX96964.1"/>
    <property type="molecule type" value="Genomic_DNA"/>
</dbReference>
<sequence length="314" mass="34674">MSQIILQEDKMARPAFLSRMFSSKGRFYRTLPPRAAVAVAVNSENSSMTLKTFISVFNSSQICRITLKNRLRQIIIQGASKAWNPSSCSISPRNLFKQDFKPADPASPASPASRLFSHASLPHSVTYSLHSVQISLSAFLSDTETSSSATTQSNISDTASSPAKMCYKYKCDACKKAKYDYCQDYVQNEGARNGCNAIVEEKPWGGKLKRCQACTTITGAIKELKALVFREPWLVTEGMAGAPEKAAWEKEGEEGEEEEGAVGGVVVDDDDDTPDGYTREERARIRREAEEAVMRRWGLLRAEQAGEEEADKAE</sequence>
<dbReference type="GeneID" id="27712824"/>
<organism evidence="2 3">
    <name type="scientific">Fonsecaea multimorphosa CBS 102226</name>
    <dbReference type="NCBI Taxonomy" id="1442371"/>
    <lineage>
        <taxon>Eukaryota</taxon>
        <taxon>Fungi</taxon>
        <taxon>Dikarya</taxon>
        <taxon>Ascomycota</taxon>
        <taxon>Pezizomycotina</taxon>
        <taxon>Eurotiomycetes</taxon>
        <taxon>Chaetothyriomycetidae</taxon>
        <taxon>Chaetothyriales</taxon>
        <taxon>Herpotrichiellaceae</taxon>
        <taxon>Fonsecaea</taxon>
    </lineage>
</organism>
<feature type="compositionally biased region" description="Acidic residues" evidence="1">
    <location>
        <begin position="251"/>
        <end position="260"/>
    </location>
</feature>